<dbReference type="PANTHER" id="PTHR43861:SF1">
    <property type="entry name" value="TRANS-ACONITATE 2-METHYLTRANSFERASE"/>
    <property type="match status" value="1"/>
</dbReference>
<dbReference type="Proteomes" id="UP000479773">
    <property type="component" value="Unassembled WGS sequence"/>
</dbReference>
<dbReference type="InterPro" id="IPR013216">
    <property type="entry name" value="Methyltransf_11"/>
</dbReference>
<feature type="domain" description="Methyltransferase type 11" evidence="1">
    <location>
        <begin position="47"/>
        <end position="141"/>
    </location>
</feature>
<dbReference type="Pfam" id="PF08241">
    <property type="entry name" value="Methyltransf_11"/>
    <property type="match status" value="1"/>
</dbReference>
<evidence type="ECO:0000313" key="2">
    <source>
        <dbReference type="EMBL" id="KAA4746825.1"/>
    </source>
</evidence>
<dbReference type="AlphaFoldDB" id="A0A5M5PA05"/>
<sequence length="243" mass="28063">MKENFYDNQPFFDKYSAMARSQKGLEGAGEWPTLKTMLPDFKNKVVLDLGCGYGWHCMYAIQNGAKSVLGIDLSRKMIKAALERNNSDNIRYKVLAVEDYDYPCEIYDIIISSLTLRYVENLTQIFALIYKTLKKNGVFVFTIEHPIFTALGTQEWIYDKNHNPIYWPVDNYFSEGKRVANFLNESVVKYHHTITSVFQSLLKNNFIIKDVIEPQPTAEMVNTIPGMNDELRRPMMLAVSVTK</sequence>
<accession>A0A5M5PA05</accession>
<dbReference type="EMBL" id="VWEQ01000071">
    <property type="protein sequence ID" value="KAA4746825.1"/>
    <property type="molecule type" value="Genomic_DNA"/>
</dbReference>
<reference evidence="2 3" key="1">
    <citation type="journal article" date="2019" name="Nat. Med.">
        <title>A library of human gut bacterial isolates paired with longitudinal multiomics data enables mechanistic microbiome research.</title>
        <authorList>
            <person name="Poyet M."/>
            <person name="Groussin M."/>
            <person name="Gibbons S.M."/>
            <person name="Avila-Pacheco J."/>
            <person name="Jiang X."/>
            <person name="Kearney S.M."/>
            <person name="Perrotta A.R."/>
            <person name="Berdy B."/>
            <person name="Zhao S."/>
            <person name="Lieberman T.D."/>
            <person name="Swanson P.K."/>
            <person name="Smith M."/>
            <person name="Roesemann S."/>
            <person name="Alexander J.E."/>
            <person name="Rich S.A."/>
            <person name="Livny J."/>
            <person name="Vlamakis H."/>
            <person name="Clish C."/>
            <person name="Bullock K."/>
            <person name="Deik A."/>
            <person name="Scott J."/>
            <person name="Pierce K.A."/>
            <person name="Xavier R.J."/>
            <person name="Alm E.J."/>
        </authorList>
    </citation>
    <scope>NUCLEOTIDE SEQUENCE [LARGE SCALE GENOMIC DNA]</scope>
    <source>
        <strain evidence="2 3">BIOML-A106</strain>
    </source>
</reference>
<dbReference type="InterPro" id="IPR029063">
    <property type="entry name" value="SAM-dependent_MTases_sf"/>
</dbReference>
<organism evidence="2 3">
    <name type="scientific">Bacteroides fragilis</name>
    <dbReference type="NCBI Taxonomy" id="817"/>
    <lineage>
        <taxon>Bacteria</taxon>
        <taxon>Pseudomonadati</taxon>
        <taxon>Bacteroidota</taxon>
        <taxon>Bacteroidia</taxon>
        <taxon>Bacteroidales</taxon>
        <taxon>Bacteroidaceae</taxon>
        <taxon>Bacteroides</taxon>
    </lineage>
</organism>
<dbReference type="PANTHER" id="PTHR43861">
    <property type="entry name" value="TRANS-ACONITATE 2-METHYLTRANSFERASE-RELATED"/>
    <property type="match status" value="1"/>
</dbReference>
<dbReference type="SUPFAM" id="SSF53335">
    <property type="entry name" value="S-adenosyl-L-methionine-dependent methyltransferases"/>
    <property type="match status" value="1"/>
</dbReference>
<name>A0A5M5PA05_BACFG</name>
<dbReference type="GO" id="GO:0032259">
    <property type="term" value="P:methylation"/>
    <property type="evidence" value="ECO:0007669"/>
    <property type="project" value="UniProtKB-KW"/>
</dbReference>
<keyword evidence="2" id="KW-0808">Transferase</keyword>
<dbReference type="GO" id="GO:0008757">
    <property type="term" value="F:S-adenosylmethionine-dependent methyltransferase activity"/>
    <property type="evidence" value="ECO:0007669"/>
    <property type="project" value="InterPro"/>
</dbReference>
<gene>
    <name evidence="2" type="ORF">F3B44_24170</name>
</gene>
<dbReference type="CDD" id="cd02440">
    <property type="entry name" value="AdoMet_MTases"/>
    <property type="match status" value="1"/>
</dbReference>
<comment type="caution">
    <text evidence="2">The sequence shown here is derived from an EMBL/GenBank/DDBJ whole genome shotgun (WGS) entry which is preliminary data.</text>
</comment>
<keyword evidence="2" id="KW-0489">Methyltransferase</keyword>
<evidence type="ECO:0000313" key="3">
    <source>
        <dbReference type="Proteomes" id="UP000479773"/>
    </source>
</evidence>
<proteinExistence type="predicted"/>
<evidence type="ECO:0000259" key="1">
    <source>
        <dbReference type="Pfam" id="PF08241"/>
    </source>
</evidence>
<dbReference type="Gene3D" id="3.40.50.150">
    <property type="entry name" value="Vaccinia Virus protein VP39"/>
    <property type="match status" value="1"/>
</dbReference>
<protein>
    <submittedName>
        <fullName evidence="2">Class I SAM-dependent methyltransferase</fullName>
    </submittedName>
</protein>